<organism evidence="1 2">
    <name type="scientific">Fluviicola taffensis (strain DSM 16823 / NCIMB 13979 / RW262)</name>
    <dbReference type="NCBI Taxonomy" id="755732"/>
    <lineage>
        <taxon>Bacteria</taxon>
        <taxon>Pseudomonadati</taxon>
        <taxon>Bacteroidota</taxon>
        <taxon>Flavobacteriia</taxon>
        <taxon>Flavobacteriales</taxon>
        <taxon>Crocinitomicaceae</taxon>
        <taxon>Fluviicola</taxon>
    </lineage>
</organism>
<dbReference type="KEGG" id="fte:Fluta_2127"/>
<sequence>MRYRIMEANHPPKELFLKAYSRFYHSLKKKYLDGIERANNKAYARAYYFQTLFAENKSIPRYSVFFHLLTSIFNHYRKVDESHSLELTLGRLSEMEERTSTIIEQTMIIRTTLSERFYQLNGLYIQALKESHTSILELIATEQRLLKYSEKKILLLLALNEAVHELHEEFSSLEEEIEQPLESKLTRSQQVLIFHYLSQSRGGKQKKNVSKCAAALHDFLGIPYTKITNSDLYKKLLRPLTFSSPKTTLQNLEIVRSFFEDWGLVPVISLIDSDIEKVKKTLK</sequence>
<proteinExistence type="predicted"/>
<dbReference type="RefSeq" id="WP_013686883.1">
    <property type="nucleotide sequence ID" value="NC_015321.1"/>
</dbReference>
<evidence type="ECO:0000313" key="2">
    <source>
        <dbReference type="Proteomes" id="UP000007463"/>
    </source>
</evidence>
<dbReference type="Proteomes" id="UP000007463">
    <property type="component" value="Chromosome"/>
</dbReference>
<reference evidence="1 2" key="1">
    <citation type="journal article" date="2011" name="Stand. Genomic Sci.">
        <title>Complete genome sequence of the gliding freshwater bacterium Fluviicola taffensis type strain (RW262).</title>
        <authorList>
            <person name="Woyke T."/>
            <person name="Chertkov O."/>
            <person name="Lapidus A."/>
            <person name="Nolan M."/>
            <person name="Lucas S."/>
            <person name="Del Rio T.G."/>
            <person name="Tice H."/>
            <person name="Cheng J.F."/>
            <person name="Tapia R."/>
            <person name="Han C."/>
            <person name="Goodwin L."/>
            <person name="Pitluck S."/>
            <person name="Liolios K."/>
            <person name="Pagani I."/>
            <person name="Ivanova N."/>
            <person name="Huntemann M."/>
            <person name="Mavromatis K."/>
            <person name="Mikhailova N."/>
            <person name="Pati A."/>
            <person name="Chen A."/>
            <person name="Palaniappan K."/>
            <person name="Land M."/>
            <person name="Hauser L."/>
            <person name="Brambilla E.M."/>
            <person name="Rohde M."/>
            <person name="Mwirichia R."/>
            <person name="Sikorski J."/>
            <person name="Tindall B.J."/>
            <person name="Goker M."/>
            <person name="Bristow J."/>
            <person name="Eisen J.A."/>
            <person name="Markowitz V."/>
            <person name="Hugenholtz P."/>
            <person name="Klenk H.P."/>
            <person name="Kyrpides N.C."/>
        </authorList>
    </citation>
    <scope>NUCLEOTIDE SEQUENCE [LARGE SCALE GENOMIC DNA]</scope>
    <source>
        <strain evidence="2">DSM 16823 / RW262 / RW262</strain>
    </source>
</reference>
<reference evidence="2" key="2">
    <citation type="submission" date="2011-02" db="EMBL/GenBank/DDBJ databases">
        <title>The complete genome of Fluviicola taffensis DSM 16823.</title>
        <authorList>
            <consortium name="US DOE Joint Genome Institute (JGI-PGF)"/>
            <person name="Lucas S."/>
            <person name="Copeland A."/>
            <person name="Lapidus A."/>
            <person name="Bruce D."/>
            <person name="Goodwin L."/>
            <person name="Pitluck S."/>
            <person name="Kyrpides N."/>
            <person name="Mavromatis K."/>
            <person name="Ivanova N."/>
            <person name="Mikhailova N."/>
            <person name="Pagani I."/>
            <person name="Chertkov O."/>
            <person name="Detter J.C."/>
            <person name="Han C."/>
            <person name="Tapia R."/>
            <person name="Land M."/>
            <person name="Hauser L."/>
            <person name="Markowitz V."/>
            <person name="Cheng J.-F."/>
            <person name="Hugenholtz P."/>
            <person name="Woyke T."/>
            <person name="Wu D."/>
            <person name="Tindall B."/>
            <person name="Pomrenke H.G."/>
            <person name="Brambilla E."/>
            <person name="Klenk H.-P."/>
            <person name="Eisen J.A."/>
        </authorList>
    </citation>
    <scope>NUCLEOTIDE SEQUENCE [LARGE SCALE GENOMIC DNA]</scope>
    <source>
        <strain evidence="2">DSM 16823 / RW262 / RW262</strain>
    </source>
</reference>
<dbReference type="AlphaFoldDB" id="F2I9V5"/>
<keyword evidence="2" id="KW-1185">Reference proteome</keyword>
<accession>F2I9V5</accession>
<protein>
    <submittedName>
        <fullName evidence="1">Uncharacterized protein</fullName>
    </submittedName>
</protein>
<dbReference type="HOGENOM" id="CLU_982637_0_0_10"/>
<gene>
    <name evidence="1" type="ordered locus">Fluta_2127</name>
</gene>
<evidence type="ECO:0000313" key="1">
    <source>
        <dbReference type="EMBL" id="AEA44113.1"/>
    </source>
</evidence>
<name>F2I9V5_FLUTR</name>
<dbReference type="EMBL" id="CP002542">
    <property type="protein sequence ID" value="AEA44113.1"/>
    <property type="molecule type" value="Genomic_DNA"/>
</dbReference>
<dbReference type="OrthoDB" id="9553574at2"/>